<dbReference type="PANTHER" id="PTHR10584">
    <property type="entry name" value="SUGAR KINASE"/>
    <property type="match status" value="1"/>
</dbReference>
<keyword evidence="1" id="KW-0808">Transferase</keyword>
<evidence type="ECO:0000313" key="4">
    <source>
        <dbReference type="EMBL" id="GHH06230.1"/>
    </source>
</evidence>
<proteinExistence type="predicted"/>
<evidence type="ECO:0000259" key="3">
    <source>
        <dbReference type="Pfam" id="PF00294"/>
    </source>
</evidence>
<dbReference type="EMBL" id="BNAY01000001">
    <property type="protein sequence ID" value="GHH06230.1"/>
    <property type="molecule type" value="Genomic_DNA"/>
</dbReference>
<evidence type="ECO:0000256" key="1">
    <source>
        <dbReference type="ARBA" id="ARBA00022679"/>
    </source>
</evidence>
<dbReference type="InterPro" id="IPR011611">
    <property type="entry name" value="PfkB_dom"/>
</dbReference>
<dbReference type="Pfam" id="PF00294">
    <property type="entry name" value="PfkB"/>
    <property type="match status" value="1"/>
</dbReference>
<organism evidence="4 5">
    <name type="scientific">Amycolatopsis oliviviridis</name>
    <dbReference type="NCBI Taxonomy" id="1471590"/>
    <lineage>
        <taxon>Bacteria</taxon>
        <taxon>Bacillati</taxon>
        <taxon>Actinomycetota</taxon>
        <taxon>Actinomycetes</taxon>
        <taxon>Pseudonocardiales</taxon>
        <taxon>Pseudonocardiaceae</taxon>
        <taxon>Amycolatopsis</taxon>
    </lineage>
</organism>
<dbReference type="SUPFAM" id="SSF53613">
    <property type="entry name" value="Ribokinase-like"/>
    <property type="match status" value="1"/>
</dbReference>
<reference evidence="5" key="1">
    <citation type="journal article" date="2019" name="Int. J. Syst. Evol. Microbiol.">
        <title>The Global Catalogue of Microorganisms (GCM) 10K type strain sequencing project: providing services to taxonomists for standard genome sequencing and annotation.</title>
        <authorList>
            <consortium name="The Broad Institute Genomics Platform"/>
            <consortium name="The Broad Institute Genome Sequencing Center for Infectious Disease"/>
            <person name="Wu L."/>
            <person name="Ma J."/>
        </authorList>
    </citation>
    <scope>NUCLEOTIDE SEQUENCE [LARGE SCALE GENOMIC DNA]</scope>
    <source>
        <strain evidence="5">CGMCC 4.7683</strain>
    </source>
</reference>
<evidence type="ECO:0000256" key="2">
    <source>
        <dbReference type="ARBA" id="ARBA00022777"/>
    </source>
</evidence>
<dbReference type="InterPro" id="IPR029056">
    <property type="entry name" value="Ribokinase-like"/>
</dbReference>
<protein>
    <submittedName>
        <fullName evidence="4">Carbohydrate kinase</fullName>
    </submittedName>
</protein>
<sequence>MARLGRRPVGGRPVNGRLIHTGQVVLDLVMGVPGLPVPGGDVMASSTDLLPGGGFNVMAAAARAGADVLYAGLHGTGGFGELARAAMAAEGITLAHAPSAEGDTGIVVALVEDDGERTFVTGTGAAGRMPPGLLDAVTPTNRDVVYLTGYSLLDEPNAKVFIEWLPGIAGATVLFDPGPLAGKIPAADLAAVLAHVDILSCSTGEAKILETVGEHVEVLVVREGPAGCRVVSGGHSVAVPGVPVATVDTNGAGDAHCGVLAAELLAGTGLLDAARRANAAAAIAVTRHGPATSPTRAEVDAFLG</sequence>
<dbReference type="Gene3D" id="3.40.1190.20">
    <property type="match status" value="1"/>
</dbReference>
<feature type="domain" description="Carbohydrate kinase PfkB" evidence="3">
    <location>
        <begin position="22"/>
        <end position="293"/>
    </location>
</feature>
<accession>A0ABQ3L5T7</accession>
<keyword evidence="5" id="KW-1185">Reference proteome</keyword>
<dbReference type="GO" id="GO:0016301">
    <property type="term" value="F:kinase activity"/>
    <property type="evidence" value="ECO:0007669"/>
    <property type="project" value="UniProtKB-KW"/>
</dbReference>
<comment type="caution">
    <text evidence="4">The sequence shown here is derived from an EMBL/GenBank/DDBJ whole genome shotgun (WGS) entry which is preliminary data.</text>
</comment>
<gene>
    <name evidence="4" type="ORF">GCM10017790_11260</name>
</gene>
<evidence type="ECO:0000313" key="5">
    <source>
        <dbReference type="Proteomes" id="UP000635387"/>
    </source>
</evidence>
<dbReference type="Proteomes" id="UP000635387">
    <property type="component" value="Unassembled WGS sequence"/>
</dbReference>
<name>A0ABQ3L5T7_9PSEU</name>
<keyword evidence="2 4" id="KW-0418">Kinase</keyword>
<dbReference type="PANTHER" id="PTHR10584:SF166">
    <property type="entry name" value="RIBOKINASE"/>
    <property type="match status" value="1"/>
</dbReference>